<dbReference type="GO" id="GO:0000049">
    <property type="term" value="F:tRNA binding"/>
    <property type="evidence" value="ECO:0007669"/>
    <property type="project" value="UniProtKB-UniRule"/>
</dbReference>
<evidence type="ECO:0000256" key="2">
    <source>
        <dbReference type="ARBA" id="ARBA00022679"/>
    </source>
</evidence>
<dbReference type="Pfam" id="PF12627">
    <property type="entry name" value="PolyA_pol_RNAbd"/>
    <property type="match status" value="1"/>
</dbReference>
<evidence type="ECO:0000313" key="15">
    <source>
        <dbReference type="EMBL" id="QSE76224.1"/>
    </source>
</evidence>
<protein>
    <recommendedName>
        <fullName evidence="11">CCA-adding enzyme</fullName>
        <ecNumber evidence="11">2.7.7.72</ecNumber>
    </recommendedName>
    <alternativeName>
        <fullName evidence="11">CCA tRNA nucleotidyltransferase</fullName>
    </alternativeName>
    <alternativeName>
        <fullName evidence="11">tRNA CCA-pyrophosphorylase</fullName>
    </alternativeName>
    <alternativeName>
        <fullName evidence="11">tRNA adenylyl-/cytidylyl- transferase</fullName>
    </alternativeName>
    <alternativeName>
        <fullName evidence="11">tRNA nucleotidyltransferase</fullName>
    </alternativeName>
    <alternativeName>
        <fullName evidence="11">tRNA-NT</fullName>
    </alternativeName>
</protein>
<keyword evidence="5 11" id="KW-0479">Metal-binding</keyword>
<evidence type="ECO:0000259" key="14">
    <source>
        <dbReference type="Pfam" id="PF13735"/>
    </source>
</evidence>
<dbReference type="Proteomes" id="UP000663608">
    <property type="component" value="Chromosome"/>
</dbReference>
<comment type="catalytic activity">
    <reaction evidence="11">
        <text>a tRNA precursor + 2 CTP + ATP = a tRNA with a 3' CCA end + 3 diphosphate</text>
        <dbReference type="Rhea" id="RHEA:14433"/>
        <dbReference type="Rhea" id="RHEA-COMP:10465"/>
        <dbReference type="Rhea" id="RHEA-COMP:10468"/>
        <dbReference type="ChEBI" id="CHEBI:30616"/>
        <dbReference type="ChEBI" id="CHEBI:33019"/>
        <dbReference type="ChEBI" id="CHEBI:37563"/>
        <dbReference type="ChEBI" id="CHEBI:74896"/>
        <dbReference type="ChEBI" id="CHEBI:83071"/>
        <dbReference type="EC" id="2.7.7.72"/>
    </reaction>
</comment>
<evidence type="ECO:0000256" key="7">
    <source>
        <dbReference type="ARBA" id="ARBA00022800"/>
    </source>
</evidence>
<dbReference type="GO" id="GO:0005524">
    <property type="term" value="F:ATP binding"/>
    <property type="evidence" value="ECO:0007669"/>
    <property type="project" value="UniProtKB-UniRule"/>
</dbReference>
<evidence type="ECO:0000256" key="9">
    <source>
        <dbReference type="ARBA" id="ARBA00022842"/>
    </source>
</evidence>
<dbReference type="Gene3D" id="3.30.460.10">
    <property type="entry name" value="Beta Polymerase, domain 2"/>
    <property type="match status" value="1"/>
</dbReference>
<keyword evidence="8 11" id="KW-0067">ATP-binding</keyword>
<dbReference type="Gene3D" id="1.10.110.30">
    <property type="match status" value="1"/>
</dbReference>
<dbReference type="InterPro" id="IPR023068">
    <property type="entry name" value="CCA-adding_enz_firmicutes"/>
</dbReference>
<dbReference type="InterPro" id="IPR032810">
    <property type="entry name" value="CCA-adding_enz_C"/>
</dbReference>
<dbReference type="InterPro" id="IPR002646">
    <property type="entry name" value="PolA_pol_head_dom"/>
</dbReference>
<dbReference type="Pfam" id="PF01743">
    <property type="entry name" value="PolyA_pol"/>
    <property type="match status" value="1"/>
</dbReference>
<keyword evidence="7 11" id="KW-0692">RNA repair</keyword>
<dbReference type="SUPFAM" id="SSF81301">
    <property type="entry name" value="Nucleotidyltransferase"/>
    <property type="match status" value="1"/>
</dbReference>
<comment type="catalytic activity">
    <reaction evidence="11">
        <text>a tRNA with a 3' CCA end + 2 CTP + ATP = a tRNA with a 3' CCACCA end + 3 diphosphate</text>
        <dbReference type="Rhea" id="RHEA:76235"/>
        <dbReference type="Rhea" id="RHEA-COMP:10468"/>
        <dbReference type="Rhea" id="RHEA-COMP:18655"/>
        <dbReference type="ChEBI" id="CHEBI:30616"/>
        <dbReference type="ChEBI" id="CHEBI:33019"/>
        <dbReference type="ChEBI" id="CHEBI:37563"/>
        <dbReference type="ChEBI" id="CHEBI:83071"/>
        <dbReference type="ChEBI" id="CHEBI:195187"/>
    </reaction>
</comment>
<evidence type="ECO:0000259" key="13">
    <source>
        <dbReference type="Pfam" id="PF12627"/>
    </source>
</evidence>
<name>A0AA45KFB1_9LACT</name>
<feature type="binding site" evidence="11">
    <location>
        <position position="119"/>
    </location>
    <ligand>
        <name>CTP</name>
        <dbReference type="ChEBI" id="CHEBI:37563"/>
    </ligand>
</feature>
<evidence type="ECO:0000313" key="16">
    <source>
        <dbReference type="Proteomes" id="UP000663608"/>
    </source>
</evidence>
<gene>
    <name evidence="11" type="primary">cca</name>
    <name evidence="15" type="ORF">JW886_07060</name>
</gene>
<dbReference type="GO" id="GO:0004810">
    <property type="term" value="F:CCA tRNA nucleotidyltransferase activity"/>
    <property type="evidence" value="ECO:0007669"/>
    <property type="project" value="UniProtKB-UniRule"/>
</dbReference>
<dbReference type="PANTHER" id="PTHR46173:SF1">
    <property type="entry name" value="CCA TRNA NUCLEOTIDYLTRANSFERASE 1, MITOCHONDRIAL"/>
    <property type="match status" value="1"/>
</dbReference>
<comment type="subunit">
    <text evidence="11">Homodimer.</text>
</comment>
<dbReference type="InterPro" id="IPR050264">
    <property type="entry name" value="Bact_CCA-adding_enz_type3_sf"/>
</dbReference>
<feature type="domain" description="Poly A polymerase head" evidence="12">
    <location>
        <begin position="27"/>
        <end position="150"/>
    </location>
</feature>
<dbReference type="EC" id="2.7.7.72" evidence="11"/>
<dbReference type="RefSeq" id="WP_200407184.1">
    <property type="nucleotide sequence ID" value="NZ_BNDT01000003.1"/>
</dbReference>
<evidence type="ECO:0000256" key="1">
    <source>
        <dbReference type="ARBA" id="ARBA00001946"/>
    </source>
</evidence>
<dbReference type="CDD" id="cd05398">
    <property type="entry name" value="NT_ClassII-CCAase"/>
    <property type="match status" value="1"/>
</dbReference>
<feature type="binding site" evidence="11">
    <location>
        <position position="162"/>
    </location>
    <ligand>
        <name>CTP</name>
        <dbReference type="ChEBI" id="CHEBI:37563"/>
    </ligand>
</feature>
<dbReference type="AlphaFoldDB" id="A0AA45KFB1"/>
<accession>A0AA45KFB1</accession>
<dbReference type="GO" id="GO:0042245">
    <property type="term" value="P:RNA repair"/>
    <property type="evidence" value="ECO:0007669"/>
    <property type="project" value="UniProtKB-KW"/>
</dbReference>
<sequence>MKLDKLPVEFLQALPVLKKIIAHGFEAYFVGGSVRDVLLGREIHDVDIATSAYPEEIKAIFPHTIDVGIEHGTVLVLAGKSEAEHYEITTFRTESQYTDYRRPDHVDFVRDLREDLKRRDFTVNAFACDVNGEIIDLFDGLTDLSERRLRAVGSALARFNEDALRIMRALRFASTLDFKIEQETFQAMCERAPLLEKISVERLFIELDKLLLGKDWRNGVELLISAQAWKFLPNFQQDALEKLLTDLSVDFQFENSEQAWAALLTKFEQVDVKAFLRQWKVSNEFSKAVADLVEAYGLEEWTLMSLYRFGSDKARLVDDLKRASGIAVDPKKVQLLDKALQIHQRSEIVVAGKDLMEEFAIKPGPALGKMLKRIEEKIVRNELLNERQAIFAEVSQALTKEKSF</sequence>
<feature type="binding site" evidence="11">
    <location>
        <position position="32"/>
    </location>
    <ligand>
        <name>CTP</name>
        <dbReference type="ChEBI" id="CHEBI:37563"/>
    </ligand>
</feature>
<keyword evidence="9 11" id="KW-0460">Magnesium</keyword>
<feature type="binding site" evidence="11">
    <location>
        <position position="45"/>
    </location>
    <ligand>
        <name>Mg(2+)</name>
        <dbReference type="ChEBI" id="CHEBI:18420"/>
    </ligand>
</feature>
<evidence type="ECO:0000256" key="10">
    <source>
        <dbReference type="ARBA" id="ARBA00022884"/>
    </source>
</evidence>
<feature type="binding site" evidence="11">
    <location>
        <position position="119"/>
    </location>
    <ligand>
        <name>ATP</name>
        <dbReference type="ChEBI" id="CHEBI:30616"/>
    </ligand>
</feature>
<comment type="similarity">
    <text evidence="11">Belongs to the tRNA nucleotidyltransferase/poly(A) polymerase family. Bacterial CCA-adding enzyme type 3 subfamily.</text>
</comment>
<evidence type="ECO:0000256" key="4">
    <source>
        <dbReference type="ARBA" id="ARBA00022695"/>
    </source>
</evidence>
<comment type="function">
    <text evidence="11">Catalyzes the addition and repair of the essential 3'-terminal CCA sequence in tRNAs without using a nucleic acid template. Adds these three nucleotides in the order of C, C, and A to the tRNA nucleotide-73, using CTP and ATP as substrates and producing inorganic pyrophosphate. tRNA 3'-terminal CCA addition is required both for tRNA processing and repair. Also involved in tRNA surveillance by mediating tandem CCA addition to generate a CCACCA at the 3' terminus of unstable tRNAs. While stable tRNAs receive only 3'-terminal CCA, unstable tRNAs are marked with CCACCA and rapidly degraded.</text>
</comment>
<feature type="domain" description="tRNA nucleotidyltransferase/poly(A) polymerase RNA and SrmB- binding" evidence="13">
    <location>
        <begin position="177"/>
        <end position="235"/>
    </location>
</feature>
<keyword evidence="6 11" id="KW-0547">Nucleotide-binding</keyword>
<feature type="binding site" evidence="11">
    <location>
        <position position="165"/>
    </location>
    <ligand>
        <name>ATP</name>
        <dbReference type="ChEBI" id="CHEBI:30616"/>
    </ligand>
</feature>
<evidence type="ECO:0000256" key="8">
    <source>
        <dbReference type="ARBA" id="ARBA00022840"/>
    </source>
</evidence>
<feature type="binding site" evidence="11">
    <location>
        <position position="168"/>
    </location>
    <ligand>
        <name>CTP</name>
        <dbReference type="ChEBI" id="CHEBI:37563"/>
    </ligand>
</feature>
<comment type="miscellaneous">
    <text evidence="11">A single active site specifically recognizes both ATP and CTP and is responsible for their addition.</text>
</comment>
<feature type="binding site" evidence="11">
    <location>
        <position position="168"/>
    </location>
    <ligand>
        <name>ATP</name>
        <dbReference type="ChEBI" id="CHEBI:30616"/>
    </ligand>
</feature>
<evidence type="ECO:0000256" key="6">
    <source>
        <dbReference type="ARBA" id="ARBA00022741"/>
    </source>
</evidence>
<feature type="binding site" evidence="11">
    <location>
        <position position="47"/>
    </location>
    <ligand>
        <name>Mg(2+)</name>
        <dbReference type="ChEBI" id="CHEBI:18420"/>
    </ligand>
</feature>
<dbReference type="PANTHER" id="PTHR46173">
    <property type="entry name" value="CCA TRNA NUCLEOTIDYLTRANSFERASE 1, MITOCHONDRIAL"/>
    <property type="match status" value="1"/>
</dbReference>
<dbReference type="Gene3D" id="1.20.58.560">
    <property type="match status" value="1"/>
</dbReference>
<organism evidence="15 16">
    <name type="scientific">Lactococcus taiwanensis</name>
    <dbReference type="NCBI Taxonomy" id="1151742"/>
    <lineage>
        <taxon>Bacteria</taxon>
        <taxon>Bacillati</taxon>
        <taxon>Bacillota</taxon>
        <taxon>Bacilli</taxon>
        <taxon>Lactobacillales</taxon>
        <taxon>Streptococcaceae</taxon>
        <taxon>Lactococcus</taxon>
    </lineage>
</organism>
<feature type="binding site" evidence="11">
    <location>
        <position position="32"/>
    </location>
    <ligand>
        <name>ATP</name>
        <dbReference type="ChEBI" id="CHEBI:30616"/>
    </ligand>
</feature>
<keyword evidence="10 11" id="KW-0694">RNA-binding</keyword>
<dbReference type="Pfam" id="PF13735">
    <property type="entry name" value="tRNA_NucTran2_2"/>
    <property type="match status" value="1"/>
</dbReference>
<feature type="binding site" evidence="11">
    <location>
        <position position="171"/>
    </location>
    <ligand>
        <name>CTP</name>
        <dbReference type="ChEBI" id="CHEBI:37563"/>
    </ligand>
</feature>
<keyword evidence="4 11" id="KW-0548">Nucleotidyltransferase</keyword>
<keyword evidence="16" id="KW-1185">Reference proteome</keyword>
<keyword evidence="3 11" id="KW-0819">tRNA processing</keyword>
<dbReference type="HAMAP" id="MF_01263">
    <property type="entry name" value="CCA_bact_type3"/>
    <property type="match status" value="1"/>
</dbReference>
<evidence type="ECO:0000256" key="5">
    <source>
        <dbReference type="ARBA" id="ARBA00022723"/>
    </source>
</evidence>
<reference evidence="15 16" key="1">
    <citation type="submission" date="2021-02" db="EMBL/GenBank/DDBJ databases">
        <title>Complete genome sequence of Lactococcus lactis strain K_LL004.</title>
        <authorList>
            <person name="Kim H.B."/>
        </authorList>
    </citation>
    <scope>NUCLEOTIDE SEQUENCE [LARGE SCALE GENOMIC DNA]</scope>
    <source>
        <strain evidence="15 16">K_LL004</strain>
    </source>
</reference>
<feature type="binding site" evidence="11">
    <location>
        <position position="35"/>
    </location>
    <ligand>
        <name>CTP</name>
        <dbReference type="ChEBI" id="CHEBI:37563"/>
    </ligand>
</feature>
<feature type="domain" description="CCA-adding enzyme C-terminal" evidence="14">
    <location>
        <begin position="251"/>
        <end position="393"/>
    </location>
</feature>
<dbReference type="SUPFAM" id="SSF81891">
    <property type="entry name" value="Poly A polymerase C-terminal region-like"/>
    <property type="match status" value="1"/>
</dbReference>
<feature type="binding site" evidence="11">
    <location>
        <position position="162"/>
    </location>
    <ligand>
        <name>ATP</name>
        <dbReference type="ChEBI" id="CHEBI:30616"/>
    </ligand>
</feature>
<dbReference type="InterPro" id="IPR043519">
    <property type="entry name" value="NT_sf"/>
</dbReference>
<comment type="cofactor">
    <cofactor evidence="1 11">
        <name>Mg(2+)</name>
        <dbReference type="ChEBI" id="CHEBI:18420"/>
    </cofactor>
</comment>
<dbReference type="GO" id="GO:0000287">
    <property type="term" value="F:magnesium ion binding"/>
    <property type="evidence" value="ECO:0007669"/>
    <property type="project" value="UniProtKB-UniRule"/>
</dbReference>
<keyword evidence="2 11" id="KW-0808">Transferase</keyword>
<dbReference type="EMBL" id="CP070872">
    <property type="protein sequence ID" value="QSE76224.1"/>
    <property type="molecule type" value="Genomic_DNA"/>
</dbReference>
<evidence type="ECO:0000259" key="12">
    <source>
        <dbReference type="Pfam" id="PF01743"/>
    </source>
</evidence>
<dbReference type="GO" id="GO:0001680">
    <property type="term" value="P:tRNA 3'-terminal CCA addition"/>
    <property type="evidence" value="ECO:0007669"/>
    <property type="project" value="UniProtKB-UniRule"/>
</dbReference>
<dbReference type="KEGG" id="lti:JW886_07060"/>
<dbReference type="NCBIfam" id="NF009814">
    <property type="entry name" value="PRK13299.1"/>
    <property type="match status" value="1"/>
</dbReference>
<dbReference type="Gene3D" id="1.10.246.80">
    <property type="match status" value="1"/>
</dbReference>
<evidence type="ECO:0000256" key="3">
    <source>
        <dbReference type="ARBA" id="ARBA00022694"/>
    </source>
</evidence>
<feature type="binding site" evidence="11">
    <location>
        <position position="35"/>
    </location>
    <ligand>
        <name>ATP</name>
        <dbReference type="ChEBI" id="CHEBI:30616"/>
    </ligand>
</feature>
<proteinExistence type="inferred from homology"/>
<feature type="binding site" evidence="11">
    <location>
        <position position="171"/>
    </location>
    <ligand>
        <name>ATP</name>
        <dbReference type="ChEBI" id="CHEBI:30616"/>
    </ligand>
</feature>
<dbReference type="InterPro" id="IPR032828">
    <property type="entry name" value="PolyA_RNA-bd"/>
</dbReference>
<evidence type="ECO:0000256" key="11">
    <source>
        <dbReference type="HAMAP-Rule" id="MF_01263"/>
    </source>
</evidence>
<feature type="binding site" evidence="11">
    <location>
        <position position="165"/>
    </location>
    <ligand>
        <name>CTP</name>
        <dbReference type="ChEBI" id="CHEBI:37563"/>
    </ligand>
</feature>